<evidence type="ECO:0000256" key="1">
    <source>
        <dbReference type="ARBA" id="ARBA00022679"/>
    </source>
</evidence>
<name>A0AAC8QEL1_9BACT</name>
<dbReference type="InterPro" id="IPR016181">
    <property type="entry name" value="Acyl_CoA_acyltransferase"/>
</dbReference>
<dbReference type="InterPro" id="IPR000182">
    <property type="entry name" value="GNAT_dom"/>
</dbReference>
<proteinExistence type="predicted"/>
<keyword evidence="7" id="KW-1185">Reference proteome</keyword>
<dbReference type="Proteomes" id="UP000256345">
    <property type="component" value="Unassembled WGS sequence"/>
</dbReference>
<evidence type="ECO:0000256" key="2">
    <source>
        <dbReference type="ARBA" id="ARBA00023315"/>
    </source>
</evidence>
<dbReference type="RefSeq" id="WP_047859289.1">
    <property type="nucleotide sequence ID" value="NZ_CP011509.1"/>
</dbReference>
<organism evidence="4 6">
    <name type="scientific">Archangium gephyra</name>
    <dbReference type="NCBI Taxonomy" id="48"/>
    <lineage>
        <taxon>Bacteria</taxon>
        <taxon>Pseudomonadati</taxon>
        <taxon>Myxococcota</taxon>
        <taxon>Myxococcia</taxon>
        <taxon>Myxococcales</taxon>
        <taxon>Cystobacterineae</taxon>
        <taxon>Archangiaceae</taxon>
        <taxon>Archangium</taxon>
    </lineage>
</organism>
<dbReference type="SUPFAM" id="SSF55729">
    <property type="entry name" value="Acyl-CoA N-acyltransferases (Nat)"/>
    <property type="match status" value="1"/>
</dbReference>
<protein>
    <submittedName>
        <fullName evidence="4">Histone acetyltransferase HPA2</fullName>
    </submittedName>
    <submittedName>
        <fullName evidence="5">Ribosomal protein S18 acetylase RimI-like enzyme</fullName>
    </submittedName>
</protein>
<dbReference type="Gene3D" id="3.40.630.30">
    <property type="match status" value="1"/>
</dbReference>
<keyword evidence="2" id="KW-0012">Acyltransferase</keyword>
<evidence type="ECO:0000259" key="3">
    <source>
        <dbReference type="PROSITE" id="PS51186"/>
    </source>
</evidence>
<dbReference type="InterPro" id="IPR050832">
    <property type="entry name" value="Bact_Acetyltransf"/>
</dbReference>
<feature type="domain" description="N-acetyltransferase" evidence="3">
    <location>
        <begin position="4"/>
        <end position="154"/>
    </location>
</feature>
<dbReference type="GO" id="GO:0016747">
    <property type="term" value="F:acyltransferase activity, transferring groups other than amino-acyl groups"/>
    <property type="evidence" value="ECO:0007669"/>
    <property type="project" value="InterPro"/>
</dbReference>
<gene>
    <name evidence="4" type="ORF">AA314_07484</name>
    <name evidence="5" type="ORF">ATI61_110393</name>
</gene>
<accession>A0AAC8QEL1</accession>
<dbReference type="AlphaFoldDB" id="A0AAC8QEL1"/>
<keyword evidence="1" id="KW-0808">Transferase</keyword>
<sequence>MAEYKIRPITREDMPALKAVIDGTGLFPSEMLDGMATGFFSGEAGNDFWLTVEDGAPVAVAYYVPERMTQGTWNLLLIAVHPEWQGRGLGAALMAHVERHLAARGERVLLVETSGLPSFEGTREFYRRIGYEQEARIRDFYQAGEDKIVFRKAL</sequence>
<dbReference type="Proteomes" id="UP000035579">
    <property type="component" value="Chromosome"/>
</dbReference>
<dbReference type="PROSITE" id="PS51186">
    <property type="entry name" value="GNAT"/>
    <property type="match status" value="1"/>
</dbReference>
<dbReference type="Pfam" id="PF13508">
    <property type="entry name" value="Acetyltransf_7"/>
    <property type="match status" value="1"/>
</dbReference>
<evidence type="ECO:0000313" key="6">
    <source>
        <dbReference type="Proteomes" id="UP000035579"/>
    </source>
</evidence>
<dbReference type="EMBL" id="QUMU01000010">
    <property type="protein sequence ID" value="REG27386.1"/>
    <property type="molecule type" value="Genomic_DNA"/>
</dbReference>
<evidence type="ECO:0000313" key="4">
    <source>
        <dbReference type="EMBL" id="AKJ05858.1"/>
    </source>
</evidence>
<reference evidence="5 7" key="2">
    <citation type="submission" date="2018-08" db="EMBL/GenBank/DDBJ databases">
        <title>Genomic Encyclopedia of Archaeal and Bacterial Type Strains, Phase II (KMG-II): from individual species to whole genera.</title>
        <authorList>
            <person name="Goeker M."/>
        </authorList>
    </citation>
    <scope>NUCLEOTIDE SEQUENCE [LARGE SCALE GENOMIC DNA]</scope>
    <source>
        <strain evidence="5 7">DSM 2261</strain>
    </source>
</reference>
<dbReference type="KEGG" id="age:AA314_07484"/>
<evidence type="ECO:0000313" key="7">
    <source>
        <dbReference type="Proteomes" id="UP000256345"/>
    </source>
</evidence>
<evidence type="ECO:0000313" key="5">
    <source>
        <dbReference type="EMBL" id="REG27386.1"/>
    </source>
</evidence>
<dbReference type="EMBL" id="CP011509">
    <property type="protein sequence ID" value="AKJ05858.1"/>
    <property type="molecule type" value="Genomic_DNA"/>
</dbReference>
<reference evidence="4 6" key="1">
    <citation type="submission" date="2015-05" db="EMBL/GenBank/DDBJ databases">
        <title>Genome assembly of Archangium gephyra DSM 2261.</title>
        <authorList>
            <person name="Sharma G."/>
            <person name="Subramanian S."/>
        </authorList>
    </citation>
    <scope>NUCLEOTIDE SEQUENCE [LARGE SCALE GENOMIC DNA]</scope>
    <source>
        <strain evidence="4 6">DSM 2261</strain>
    </source>
</reference>
<dbReference type="CDD" id="cd04301">
    <property type="entry name" value="NAT_SF"/>
    <property type="match status" value="1"/>
</dbReference>
<dbReference type="PANTHER" id="PTHR43877">
    <property type="entry name" value="AMINOALKYLPHOSPHONATE N-ACETYLTRANSFERASE-RELATED-RELATED"/>
    <property type="match status" value="1"/>
</dbReference>